<sequence>MLAVVVRGSITTALDHILLVSAVVSIVAGVLSFGLTRSEDFVLRPPRTHLAGRCCAALRSSQLMAVPEPEPAPAR</sequence>
<evidence type="ECO:0000313" key="2">
    <source>
        <dbReference type="EMBL" id="GAA1988614.1"/>
    </source>
</evidence>
<organism evidence="2 3">
    <name type="scientific">Terrabacter lapilli</name>
    <dbReference type="NCBI Taxonomy" id="436231"/>
    <lineage>
        <taxon>Bacteria</taxon>
        <taxon>Bacillati</taxon>
        <taxon>Actinomycetota</taxon>
        <taxon>Actinomycetes</taxon>
        <taxon>Micrococcales</taxon>
        <taxon>Intrasporangiaceae</taxon>
        <taxon>Terrabacter</taxon>
    </lineage>
</organism>
<reference evidence="3" key="1">
    <citation type="journal article" date="2019" name="Int. J. Syst. Evol. Microbiol.">
        <title>The Global Catalogue of Microorganisms (GCM) 10K type strain sequencing project: providing services to taxonomists for standard genome sequencing and annotation.</title>
        <authorList>
            <consortium name="The Broad Institute Genomics Platform"/>
            <consortium name="The Broad Institute Genome Sequencing Center for Infectious Disease"/>
            <person name="Wu L."/>
            <person name="Ma J."/>
        </authorList>
    </citation>
    <scope>NUCLEOTIDE SEQUENCE [LARGE SCALE GENOMIC DNA]</scope>
    <source>
        <strain evidence="3">JCM 15628</strain>
    </source>
</reference>
<feature type="transmembrane region" description="Helical" evidence="1">
    <location>
        <begin position="16"/>
        <end position="35"/>
    </location>
</feature>
<accession>A0ABP5E1V8</accession>
<evidence type="ECO:0000313" key="3">
    <source>
        <dbReference type="Proteomes" id="UP001500013"/>
    </source>
</evidence>
<name>A0ABP5E1V8_9MICO</name>
<keyword evidence="1" id="KW-0812">Transmembrane</keyword>
<comment type="caution">
    <text evidence="2">The sequence shown here is derived from an EMBL/GenBank/DDBJ whole genome shotgun (WGS) entry which is preliminary data.</text>
</comment>
<evidence type="ECO:0000256" key="1">
    <source>
        <dbReference type="SAM" id="Phobius"/>
    </source>
</evidence>
<proteinExistence type="predicted"/>
<keyword evidence="1" id="KW-0472">Membrane</keyword>
<protein>
    <submittedName>
        <fullName evidence="2">Uncharacterized protein</fullName>
    </submittedName>
</protein>
<dbReference type="Proteomes" id="UP001500013">
    <property type="component" value="Unassembled WGS sequence"/>
</dbReference>
<dbReference type="EMBL" id="BAAAPU010000009">
    <property type="protein sequence ID" value="GAA1988614.1"/>
    <property type="molecule type" value="Genomic_DNA"/>
</dbReference>
<keyword evidence="1" id="KW-1133">Transmembrane helix</keyword>
<keyword evidence="3" id="KW-1185">Reference proteome</keyword>
<gene>
    <name evidence="2" type="ORF">GCM10009817_32730</name>
</gene>